<evidence type="ECO:0000313" key="5">
    <source>
        <dbReference type="Proteomes" id="UP000594262"/>
    </source>
</evidence>
<feature type="signal peptide" evidence="2">
    <location>
        <begin position="1"/>
        <end position="21"/>
    </location>
</feature>
<evidence type="ECO:0000256" key="1">
    <source>
        <dbReference type="PROSITE-ProRule" id="PRU01005"/>
    </source>
</evidence>
<dbReference type="SMART" id="SM00254">
    <property type="entry name" value="ShKT"/>
    <property type="match status" value="4"/>
</dbReference>
<comment type="caution">
    <text evidence="1">Lacks conserved residue(s) required for the propagation of feature annotation.</text>
</comment>
<dbReference type="EnsemblMetazoa" id="CLYHEMT001498.1">
    <property type="protein sequence ID" value="CLYHEMP001498.1"/>
    <property type="gene ID" value="CLYHEMG001498"/>
</dbReference>
<feature type="disulfide bond" evidence="1">
    <location>
        <begin position="405"/>
        <end position="423"/>
    </location>
</feature>
<reference evidence="4" key="1">
    <citation type="submission" date="2021-01" db="UniProtKB">
        <authorList>
            <consortium name="EnsemblMetazoa"/>
        </authorList>
    </citation>
    <scope>IDENTIFICATION</scope>
</reference>
<feature type="domain" description="ShKT" evidence="3">
    <location>
        <begin position="496"/>
        <end position="534"/>
    </location>
</feature>
<feature type="domain" description="ShKT" evidence="3">
    <location>
        <begin position="398"/>
        <end position="430"/>
    </location>
</feature>
<proteinExistence type="predicted"/>
<accession>A0A7M5TT81</accession>
<sequence>MRVEKVAFVVLLFCCFNYVYPNSVSKQQKKNTLDEETFKSKRAIQQGPQDSLKYTVNSLLRGMELSQLKRSVDSQLSSIDISMFTKPAERDDDDVDKKIPEWLASVNARIPNGAQVKKDSITTRTLDSDKALENLLQAEAEKEIAKKKAQFKKSVEANEQIDVESKRFLEKLFSEAEAQEKKSNIPKEVSKTIPKEVSKTILKEVSKTIPKEVSKNIPKLKIAKKGAEESKHIDAESKALLEKLFAESKRDVAKTEKLSEKEIPKSKEAKKTVEAISQLDIKSKNFLEKLLAENQNKKEIPKKEVHQIPTKKHLPEFLKEAIAENKEVNRRLAKEMATNKVYATFGATEKKTVERFMDALKKISEEETKLKVKKELKQIKSKKSTKNTLYVIDENEKCVDQENDCGEYQEYCHVYKTTMKQHCRKTCGFCTTGCGADKEDSLCKVIKQLGYCGRPTAQMKCPETCQCEQCKNSIYGCCWDKKTIKDDYIGSNCPVCENKYEHSTCMMFIEDCHSNNMVTKKWMYTNCMETCGLCRGNNIQPVHPNAVGSSHIKTCSDDEEQSEFCPIWRNAGWCEEKMELMQSYCEKTCYNCLSQYNNNTR</sequence>
<dbReference type="GeneID" id="136800642"/>
<dbReference type="AlphaFoldDB" id="A0A7M5TT81"/>
<dbReference type="Pfam" id="PF01549">
    <property type="entry name" value="ShK"/>
    <property type="match status" value="3"/>
</dbReference>
<feature type="chain" id="PRO_5029876308" description="ShKT domain-containing protein" evidence="2">
    <location>
        <begin position="22"/>
        <end position="601"/>
    </location>
</feature>
<organism evidence="4 5">
    <name type="scientific">Clytia hemisphaerica</name>
    <dbReference type="NCBI Taxonomy" id="252671"/>
    <lineage>
        <taxon>Eukaryota</taxon>
        <taxon>Metazoa</taxon>
        <taxon>Cnidaria</taxon>
        <taxon>Hydrozoa</taxon>
        <taxon>Hydroidolina</taxon>
        <taxon>Leptothecata</taxon>
        <taxon>Obeliida</taxon>
        <taxon>Clytiidae</taxon>
        <taxon>Clytia</taxon>
    </lineage>
</organism>
<dbReference type="PANTHER" id="PTHR21724:SF105">
    <property type="entry name" value="SHKT DOMAIN-CONTAINING PROTEIN"/>
    <property type="match status" value="1"/>
</dbReference>
<dbReference type="PROSITE" id="PS51670">
    <property type="entry name" value="SHKT"/>
    <property type="match status" value="3"/>
</dbReference>
<keyword evidence="2" id="KW-0732">Signal</keyword>
<keyword evidence="5" id="KW-1185">Reference proteome</keyword>
<evidence type="ECO:0000313" key="4">
    <source>
        <dbReference type="EnsemblMetazoa" id="CLYHEMP001498.1"/>
    </source>
</evidence>
<evidence type="ECO:0000256" key="2">
    <source>
        <dbReference type="SAM" id="SignalP"/>
    </source>
</evidence>
<dbReference type="OrthoDB" id="5986039at2759"/>
<protein>
    <recommendedName>
        <fullName evidence="3">ShKT domain-containing protein</fullName>
    </recommendedName>
</protein>
<dbReference type="Gene3D" id="1.10.10.1940">
    <property type="match status" value="2"/>
</dbReference>
<dbReference type="Proteomes" id="UP000594262">
    <property type="component" value="Unplaced"/>
</dbReference>
<name>A0A7M5TT81_9CNID</name>
<feature type="domain" description="ShKT" evidence="3">
    <location>
        <begin position="556"/>
        <end position="592"/>
    </location>
</feature>
<keyword evidence="1" id="KW-1015">Disulfide bond</keyword>
<dbReference type="InterPro" id="IPR003582">
    <property type="entry name" value="ShKT_dom"/>
</dbReference>
<evidence type="ECO:0000259" key="3">
    <source>
        <dbReference type="PROSITE" id="PS51670"/>
    </source>
</evidence>
<dbReference type="RefSeq" id="XP_066913390.1">
    <property type="nucleotide sequence ID" value="XM_067057289.1"/>
</dbReference>
<dbReference type="PANTHER" id="PTHR21724">
    <property type="entry name" value="SHKT DOMAIN-CONTAINING PROTEIN"/>
    <property type="match status" value="1"/>
</dbReference>